<dbReference type="CDD" id="cd06261">
    <property type="entry name" value="TM_PBP2"/>
    <property type="match status" value="1"/>
</dbReference>
<keyword evidence="6 7" id="KW-0472">Membrane</keyword>
<dbReference type="Gene3D" id="1.10.3720.10">
    <property type="entry name" value="MetI-like"/>
    <property type="match status" value="1"/>
</dbReference>
<keyword evidence="3" id="KW-1003">Cell membrane</keyword>
<dbReference type="PANTHER" id="PTHR43005">
    <property type="entry name" value="BLR7065 PROTEIN"/>
    <property type="match status" value="1"/>
</dbReference>
<feature type="transmembrane region" description="Helical" evidence="7">
    <location>
        <begin position="108"/>
        <end position="131"/>
    </location>
</feature>
<feature type="transmembrane region" description="Helical" evidence="7">
    <location>
        <begin position="151"/>
        <end position="184"/>
    </location>
</feature>
<evidence type="ECO:0000256" key="1">
    <source>
        <dbReference type="ARBA" id="ARBA00004651"/>
    </source>
</evidence>
<feature type="transmembrane region" description="Helical" evidence="7">
    <location>
        <begin position="265"/>
        <end position="286"/>
    </location>
</feature>
<dbReference type="Proteomes" id="UP000318509">
    <property type="component" value="Unassembled WGS sequence"/>
</dbReference>
<dbReference type="PROSITE" id="PS50928">
    <property type="entry name" value="ABC_TM1"/>
    <property type="match status" value="1"/>
</dbReference>
<evidence type="ECO:0000259" key="8">
    <source>
        <dbReference type="PROSITE" id="PS50928"/>
    </source>
</evidence>
<dbReference type="GO" id="GO:0055085">
    <property type="term" value="P:transmembrane transport"/>
    <property type="evidence" value="ECO:0007669"/>
    <property type="project" value="InterPro"/>
</dbReference>
<gene>
    <name evidence="9" type="ORF">E6H00_16140</name>
</gene>
<sequence>MGMSWATLGRSRMYFWLLTAPAVLYIVVWRLAPALYTVWLSLTQYNIVYDALPRWNHFENFGRILRDGGLRGSLSLSVQFAVIATAAEVLIGLAVALFLDTDPPGRNLLLGIFLLPMIMAPVVVGTVWSTLFDRTVGPIPYLFQVLRGPDIQWLATPATAMLALLLADAWEWAPLVALLLFAALQVLPREQFEAARVDGAAGWQLFRRITLPQIAGMIIVAAGLRVMDAFLELDKVFIMTGGGPGTSTQFISMFVYKQAFQFYELGYASAVITVVLAALALAYAMYLRGYGRALRPADSR</sequence>
<evidence type="ECO:0000313" key="10">
    <source>
        <dbReference type="Proteomes" id="UP000318509"/>
    </source>
</evidence>
<name>A0A537JUM0_9BACT</name>
<keyword evidence="4 7" id="KW-0812">Transmembrane</keyword>
<evidence type="ECO:0000313" key="9">
    <source>
        <dbReference type="EMBL" id="TMI87237.1"/>
    </source>
</evidence>
<dbReference type="Pfam" id="PF00528">
    <property type="entry name" value="BPD_transp_1"/>
    <property type="match status" value="1"/>
</dbReference>
<reference evidence="9 10" key="1">
    <citation type="journal article" date="2019" name="Nat. Microbiol.">
        <title>Mediterranean grassland soil C-N compound turnover is dependent on rainfall and depth, and is mediated by genomically divergent microorganisms.</title>
        <authorList>
            <person name="Diamond S."/>
            <person name="Andeer P.F."/>
            <person name="Li Z."/>
            <person name="Crits-Christoph A."/>
            <person name="Burstein D."/>
            <person name="Anantharaman K."/>
            <person name="Lane K.R."/>
            <person name="Thomas B.C."/>
            <person name="Pan C."/>
            <person name="Northen T.R."/>
            <person name="Banfield J.F."/>
        </authorList>
    </citation>
    <scope>NUCLEOTIDE SEQUENCE [LARGE SCALE GENOMIC DNA]</scope>
    <source>
        <strain evidence="9">NP_3</strain>
    </source>
</reference>
<keyword evidence="5 7" id="KW-1133">Transmembrane helix</keyword>
<proteinExistence type="inferred from homology"/>
<dbReference type="SUPFAM" id="SSF161098">
    <property type="entry name" value="MetI-like"/>
    <property type="match status" value="1"/>
</dbReference>
<dbReference type="EMBL" id="VBAK01000164">
    <property type="protein sequence ID" value="TMI87237.1"/>
    <property type="molecule type" value="Genomic_DNA"/>
</dbReference>
<feature type="transmembrane region" description="Helical" evidence="7">
    <location>
        <begin position="205"/>
        <end position="227"/>
    </location>
</feature>
<evidence type="ECO:0000256" key="3">
    <source>
        <dbReference type="ARBA" id="ARBA00022475"/>
    </source>
</evidence>
<dbReference type="PANTHER" id="PTHR43005:SF1">
    <property type="entry name" value="SPERMIDINE_PUTRESCINE TRANSPORT SYSTEM PERMEASE PROTEIN"/>
    <property type="match status" value="1"/>
</dbReference>
<feature type="domain" description="ABC transmembrane type-1" evidence="8">
    <location>
        <begin position="74"/>
        <end position="284"/>
    </location>
</feature>
<feature type="transmembrane region" description="Helical" evidence="7">
    <location>
        <begin position="12"/>
        <end position="32"/>
    </location>
</feature>
<keyword evidence="2 7" id="KW-0813">Transport</keyword>
<evidence type="ECO:0000256" key="2">
    <source>
        <dbReference type="ARBA" id="ARBA00022448"/>
    </source>
</evidence>
<evidence type="ECO:0000256" key="5">
    <source>
        <dbReference type="ARBA" id="ARBA00022989"/>
    </source>
</evidence>
<evidence type="ECO:0000256" key="7">
    <source>
        <dbReference type="RuleBase" id="RU363032"/>
    </source>
</evidence>
<protein>
    <submittedName>
        <fullName evidence="9">Sugar ABC transporter permease</fullName>
    </submittedName>
</protein>
<dbReference type="InterPro" id="IPR000515">
    <property type="entry name" value="MetI-like"/>
</dbReference>
<comment type="similarity">
    <text evidence="7">Belongs to the binding-protein-dependent transport system permease family.</text>
</comment>
<organism evidence="9 10">
    <name type="scientific">Candidatus Segetimicrobium genomatis</name>
    <dbReference type="NCBI Taxonomy" id="2569760"/>
    <lineage>
        <taxon>Bacteria</taxon>
        <taxon>Bacillati</taxon>
        <taxon>Candidatus Sysuimicrobiota</taxon>
        <taxon>Candidatus Sysuimicrobiia</taxon>
        <taxon>Candidatus Sysuimicrobiales</taxon>
        <taxon>Candidatus Segetimicrobiaceae</taxon>
        <taxon>Candidatus Segetimicrobium</taxon>
    </lineage>
</organism>
<feature type="transmembrane region" description="Helical" evidence="7">
    <location>
        <begin position="76"/>
        <end position="99"/>
    </location>
</feature>
<dbReference type="AlphaFoldDB" id="A0A537JUM0"/>
<dbReference type="InterPro" id="IPR035906">
    <property type="entry name" value="MetI-like_sf"/>
</dbReference>
<dbReference type="GO" id="GO:0005886">
    <property type="term" value="C:plasma membrane"/>
    <property type="evidence" value="ECO:0007669"/>
    <property type="project" value="UniProtKB-SubCell"/>
</dbReference>
<evidence type="ECO:0000256" key="4">
    <source>
        <dbReference type="ARBA" id="ARBA00022692"/>
    </source>
</evidence>
<comment type="caution">
    <text evidence="9">The sequence shown here is derived from an EMBL/GenBank/DDBJ whole genome shotgun (WGS) entry which is preliminary data.</text>
</comment>
<accession>A0A537JUM0</accession>
<evidence type="ECO:0000256" key="6">
    <source>
        <dbReference type="ARBA" id="ARBA00023136"/>
    </source>
</evidence>
<comment type="subcellular location">
    <subcellularLocation>
        <location evidence="1 7">Cell membrane</location>
        <topology evidence="1 7">Multi-pass membrane protein</topology>
    </subcellularLocation>
</comment>